<evidence type="ECO:0000313" key="3">
    <source>
        <dbReference type="Proteomes" id="UP000007801"/>
    </source>
</evidence>
<dbReference type="OrthoDB" id="7859473at2759"/>
<feature type="chain" id="PRO_5006154991" evidence="1">
    <location>
        <begin position="22"/>
        <end position="197"/>
    </location>
</feature>
<sequence>MHQGCALVFMFCFIPWTFVASLRFRSTGNCTFIKDVAMNFVCKGSVSKDMFALYKDRRAPQNSHFSIWEGSDDEGQIVLASFHASPLADHATLKIVPNPSYPDRHSFIVESQNQSLELQFVPSTIHCFDFSLRYPMELRRECLGQSRETSGDEVAKQPILHYGSFDIQKITGDTSSRTIELKRVLIMLATFTIILCH</sequence>
<feature type="signal peptide" evidence="1">
    <location>
        <begin position="1"/>
        <end position="21"/>
    </location>
</feature>
<dbReference type="GeneID" id="26514125"/>
<dbReference type="KEGG" id="dan:26514125"/>
<reference evidence="2 3" key="1">
    <citation type="journal article" date="2007" name="Nature">
        <title>Evolution of genes and genomes on the Drosophila phylogeny.</title>
        <authorList>
            <consortium name="Drosophila 12 Genomes Consortium"/>
            <person name="Clark A.G."/>
            <person name="Eisen M.B."/>
            <person name="Smith D.R."/>
            <person name="Bergman C.M."/>
            <person name="Oliver B."/>
            <person name="Markow T.A."/>
            <person name="Kaufman T.C."/>
            <person name="Kellis M."/>
            <person name="Gelbart W."/>
            <person name="Iyer V.N."/>
            <person name="Pollard D.A."/>
            <person name="Sackton T.B."/>
            <person name="Larracuente A.M."/>
            <person name="Singh N.D."/>
            <person name="Abad J.P."/>
            <person name="Abt D.N."/>
            <person name="Adryan B."/>
            <person name="Aguade M."/>
            <person name="Akashi H."/>
            <person name="Anderson W.W."/>
            <person name="Aquadro C.F."/>
            <person name="Ardell D.H."/>
            <person name="Arguello R."/>
            <person name="Artieri C.G."/>
            <person name="Barbash D.A."/>
            <person name="Barker D."/>
            <person name="Barsanti P."/>
            <person name="Batterham P."/>
            <person name="Batzoglou S."/>
            <person name="Begun D."/>
            <person name="Bhutkar A."/>
            <person name="Blanco E."/>
            <person name="Bosak S.A."/>
            <person name="Bradley R.K."/>
            <person name="Brand A.D."/>
            <person name="Brent M.R."/>
            <person name="Brooks A.N."/>
            <person name="Brown R.H."/>
            <person name="Butlin R.K."/>
            <person name="Caggese C."/>
            <person name="Calvi B.R."/>
            <person name="Bernardo de Carvalho A."/>
            <person name="Caspi A."/>
            <person name="Castrezana S."/>
            <person name="Celniker S.E."/>
            <person name="Chang J.L."/>
            <person name="Chapple C."/>
            <person name="Chatterji S."/>
            <person name="Chinwalla A."/>
            <person name="Civetta A."/>
            <person name="Clifton S.W."/>
            <person name="Comeron J.M."/>
            <person name="Costello J.C."/>
            <person name="Coyne J.A."/>
            <person name="Daub J."/>
            <person name="David R.G."/>
            <person name="Delcher A.L."/>
            <person name="Delehaunty K."/>
            <person name="Do C.B."/>
            <person name="Ebling H."/>
            <person name="Edwards K."/>
            <person name="Eickbush T."/>
            <person name="Evans J.D."/>
            <person name="Filipski A."/>
            <person name="Findeiss S."/>
            <person name="Freyhult E."/>
            <person name="Fulton L."/>
            <person name="Fulton R."/>
            <person name="Garcia A.C."/>
            <person name="Gardiner A."/>
            <person name="Garfield D.A."/>
            <person name="Garvin B.E."/>
            <person name="Gibson G."/>
            <person name="Gilbert D."/>
            <person name="Gnerre S."/>
            <person name="Godfrey J."/>
            <person name="Good R."/>
            <person name="Gotea V."/>
            <person name="Gravely B."/>
            <person name="Greenberg A.J."/>
            <person name="Griffiths-Jones S."/>
            <person name="Gross S."/>
            <person name="Guigo R."/>
            <person name="Gustafson E.A."/>
            <person name="Haerty W."/>
            <person name="Hahn M.W."/>
            <person name="Halligan D.L."/>
            <person name="Halpern A.L."/>
            <person name="Halter G.M."/>
            <person name="Han M.V."/>
            <person name="Heger A."/>
            <person name="Hillier L."/>
            <person name="Hinrichs A.S."/>
            <person name="Holmes I."/>
            <person name="Hoskins R.A."/>
            <person name="Hubisz M.J."/>
            <person name="Hultmark D."/>
            <person name="Huntley M.A."/>
            <person name="Jaffe D.B."/>
            <person name="Jagadeeshan S."/>
            <person name="Jeck W.R."/>
            <person name="Johnson J."/>
            <person name="Jones C.D."/>
            <person name="Jordan W.C."/>
            <person name="Karpen G.H."/>
            <person name="Kataoka E."/>
            <person name="Keightley P.D."/>
            <person name="Kheradpour P."/>
            <person name="Kirkness E.F."/>
            <person name="Koerich L.B."/>
            <person name="Kristiansen K."/>
            <person name="Kudrna D."/>
            <person name="Kulathinal R.J."/>
            <person name="Kumar S."/>
            <person name="Kwok R."/>
            <person name="Lander E."/>
            <person name="Langley C.H."/>
            <person name="Lapoint R."/>
            <person name="Lazzaro B.P."/>
            <person name="Lee S.J."/>
            <person name="Levesque L."/>
            <person name="Li R."/>
            <person name="Lin C.F."/>
            <person name="Lin M.F."/>
            <person name="Lindblad-Toh K."/>
            <person name="Llopart A."/>
            <person name="Long M."/>
            <person name="Low L."/>
            <person name="Lozovsky E."/>
            <person name="Lu J."/>
            <person name="Luo M."/>
            <person name="Machado C.A."/>
            <person name="Makalowski W."/>
            <person name="Marzo M."/>
            <person name="Matsuda M."/>
            <person name="Matzkin L."/>
            <person name="McAllister B."/>
            <person name="McBride C.S."/>
            <person name="McKernan B."/>
            <person name="McKernan K."/>
            <person name="Mendez-Lago M."/>
            <person name="Minx P."/>
            <person name="Mollenhauer M.U."/>
            <person name="Montooth K."/>
            <person name="Mount S.M."/>
            <person name="Mu X."/>
            <person name="Myers E."/>
            <person name="Negre B."/>
            <person name="Newfeld S."/>
            <person name="Nielsen R."/>
            <person name="Noor M.A."/>
            <person name="O'Grady P."/>
            <person name="Pachter L."/>
            <person name="Papaceit M."/>
            <person name="Parisi M.J."/>
            <person name="Parisi M."/>
            <person name="Parts L."/>
            <person name="Pedersen J.S."/>
            <person name="Pesole G."/>
            <person name="Phillippy A.M."/>
            <person name="Ponting C.P."/>
            <person name="Pop M."/>
            <person name="Porcelli D."/>
            <person name="Powell J.R."/>
            <person name="Prohaska S."/>
            <person name="Pruitt K."/>
            <person name="Puig M."/>
            <person name="Quesneville H."/>
            <person name="Ram K.R."/>
            <person name="Rand D."/>
            <person name="Rasmussen M.D."/>
            <person name="Reed L.K."/>
            <person name="Reenan R."/>
            <person name="Reily A."/>
            <person name="Remington K.A."/>
            <person name="Rieger T.T."/>
            <person name="Ritchie M.G."/>
            <person name="Robin C."/>
            <person name="Rogers Y.H."/>
            <person name="Rohde C."/>
            <person name="Rozas J."/>
            <person name="Rubenfield M.J."/>
            <person name="Ruiz A."/>
            <person name="Russo S."/>
            <person name="Salzberg S.L."/>
            <person name="Sanchez-Gracia A."/>
            <person name="Saranga D.J."/>
            <person name="Sato H."/>
            <person name="Schaeffer S.W."/>
            <person name="Schatz M.C."/>
            <person name="Schlenke T."/>
            <person name="Schwartz R."/>
            <person name="Segarra C."/>
            <person name="Singh R.S."/>
            <person name="Sirot L."/>
            <person name="Sirota M."/>
            <person name="Sisneros N.B."/>
            <person name="Smith C.D."/>
            <person name="Smith T.F."/>
            <person name="Spieth J."/>
            <person name="Stage D.E."/>
            <person name="Stark A."/>
            <person name="Stephan W."/>
            <person name="Strausberg R.L."/>
            <person name="Strempel S."/>
            <person name="Sturgill D."/>
            <person name="Sutton G."/>
            <person name="Sutton G.G."/>
            <person name="Tao W."/>
            <person name="Teichmann S."/>
            <person name="Tobari Y.N."/>
            <person name="Tomimura Y."/>
            <person name="Tsolas J.M."/>
            <person name="Valente V.L."/>
            <person name="Venter E."/>
            <person name="Venter J.C."/>
            <person name="Vicario S."/>
            <person name="Vieira F.G."/>
            <person name="Vilella A.J."/>
            <person name="Villasante A."/>
            <person name="Walenz B."/>
            <person name="Wang J."/>
            <person name="Wasserman M."/>
            <person name="Watts T."/>
            <person name="Wilson D."/>
            <person name="Wilson R.K."/>
            <person name="Wing R.A."/>
            <person name="Wolfner M.F."/>
            <person name="Wong A."/>
            <person name="Wong G.K."/>
            <person name="Wu C.I."/>
            <person name="Wu G."/>
            <person name="Yamamoto D."/>
            <person name="Yang H.P."/>
            <person name="Yang S.P."/>
            <person name="Yorke J.A."/>
            <person name="Yoshida K."/>
            <person name="Zdobnov E."/>
            <person name="Zhang P."/>
            <person name="Zhang Y."/>
            <person name="Zimin A.V."/>
            <person name="Baldwin J."/>
            <person name="Abdouelleil A."/>
            <person name="Abdulkadir J."/>
            <person name="Abebe A."/>
            <person name="Abera B."/>
            <person name="Abreu J."/>
            <person name="Acer S.C."/>
            <person name="Aftuck L."/>
            <person name="Alexander A."/>
            <person name="An P."/>
            <person name="Anderson E."/>
            <person name="Anderson S."/>
            <person name="Arachi H."/>
            <person name="Azer M."/>
            <person name="Bachantsang P."/>
            <person name="Barry A."/>
            <person name="Bayul T."/>
            <person name="Berlin A."/>
            <person name="Bessette D."/>
            <person name="Bloom T."/>
            <person name="Blye J."/>
            <person name="Boguslavskiy L."/>
            <person name="Bonnet C."/>
            <person name="Boukhgalter B."/>
            <person name="Bourzgui I."/>
            <person name="Brown A."/>
            <person name="Cahill P."/>
            <person name="Channer S."/>
            <person name="Cheshatsang Y."/>
            <person name="Chuda L."/>
            <person name="Citroen M."/>
            <person name="Collymore A."/>
            <person name="Cooke P."/>
            <person name="Costello M."/>
            <person name="D'Aco K."/>
            <person name="Daza R."/>
            <person name="De Haan G."/>
            <person name="DeGray S."/>
            <person name="DeMaso C."/>
            <person name="Dhargay N."/>
            <person name="Dooley K."/>
            <person name="Dooley E."/>
            <person name="Doricent M."/>
            <person name="Dorje P."/>
            <person name="Dorjee K."/>
            <person name="Dupes A."/>
            <person name="Elong R."/>
            <person name="Falk J."/>
            <person name="Farina A."/>
            <person name="Faro S."/>
            <person name="Ferguson D."/>
            <person name="Fisher S."/>
            <person name="Foley C.D."/>
            <person name="Franke A."/>
            <person name="Friedrich D."/>
            <person name="Gadbois L."/>
            <person name="Gearin G."/>
            <person name="Gearin C.R."/>
            <person name="Giannoukos G."/>
            <person name="Goode T."/>
            <person name="Graham J."/>
            <person name="Grandbois E."/>
            <person name="Grewal S."/>
            <person name="Gyaltsen K."/>
            <person name="Hafez N."/>
            <person name="Hagos B."/>
            <person name="Hall J."/>
            <person name="Henson C."/>
            <person name="Hollinger A."/>
            <person name="Honan T."/>
            <person name="Huard M.D."/>
            <person name="Hughes L."/>
            <person name="Hurhula B."/>
            <person name="Husby M.E."/>
            <person name="Kamat A."/>
            <person name="Kanga B."/>
            <person name="Kashin S."/>
            <person name="Khazanovich D."/>
            <person name="Kisner P."/>
            <person name="Lance K."/>
            <person name="Lara M."/>
            <person name="Lee W."/>
            <person name="Lennon N."/>
            <person name="Letendre F."/>
            <person name="LeVine R."/>
            <person name="Lipovsky A."/>
            <person name="Liu X."/>
            <person name="Liu J."/>
            <person name="Liu S."/>
            <person name="Lokyitsang T."/>
            <person name="Lokyitsang Y."/>
            <person name="Lubonja R."/>
            <person name="Lui A."/>
            <person name="MacDonald P."/>
            <person name="Magnisalis V."/>
            <person name="Maru K."/>
            <person name="Matthews C."/>
            <person name="McCusker W."/>
            <person name="McDonough S."/>
            <person name="Mehta T."/>
            <person name="Meldrim J."/>
            <person name="Meneus L."/>
            <person name="Mihai O."/>
            <person name="Mihalev A."/>
            <person name="Mihova T."/>
            <person name="Mittelman R."/>
            <person name="Mlenga V."/>
            <person name="Montmayeur A."/>
            <person name="Mulrain L."/>
            <person name="Navidi A."/>
            <person name="Naylor J."/>
            <person name="Negash T."/>
            <person name="Nguyen T."/>
            <person name="Nguyen N."/>
            <person name="Nicol R."/>
            <person name="Norbu C."/>
            <person name="Norbu N."/>
            <person name="Novod N."/>
            <person name="O'Neill B."/>
            <person name="Osman S."/>
            <person name="Markiewicz E."/>
            <person name="Oyono O.L."/>
            <person name="Patti C."/>
            <person name="Phunkhang P."/>
            <person name="Pierre F."/>
            <person name="Priest M."/>
            <person name="Raghuraman S."/>
            <person name="Rege F."/>
            <person name="Reyes R."/>
            <person name="Rise C."/>
            <person name="Rogov P."/>
            <person name="Ross K."/>
            <person name="Ryan E."/>
            <person name="Settipalli S."/>
            <person name="Shea T."/>
            <person name="Sherpa N."/>
            <person name="Shi L."/>
            <person name="Shih D."/>
            <person name="Sparrow T."/>
            <person name="Spaulding J."/>
            <person name="Stalker J."/>
            <person name="Stange-Thomann N."/>
            <person name="Stavropoulos S."/>
            <person name="Stone C."/>
            <person name="Strader C."/>
            <person name="Tesfaye S."/>
            <person name="Thomson T."/>
            <person name="Thoulutsang Y."/>
            <person name="Thoulutsang D."/>
            <person name="Topham K."/>
            <person name="Topping I."/>
            <person name="Tsamla T."/>
            <person name="Vassiliev H."/>
            <person name="Vo A."/>
            <person name="Wangchuk T."/>
            <person name="Wangdi T."/>
            <person name="Weiand M."/>
            <person name="Wilkinson J."/>
            <person name="Wilson A."/>
            <person name="Yadav S."/>
            <person name="Young G."/>
            <person name="Yu Q."/>
            <person name="Zembek L."/>
            <person name="Zhong D."/>
            <person name="Zimmer A."/>
            <person name="Zwirko Z."/>
            <person name="Jaffe D.B."/>
            <person name="Alvarez P."/>
            <person name="Brockman W."/>
            <person name="Butler J."/>
            <person name="Chin C."/>
            <person name="Gnerre S."/>
            <person name="Grabherr M."/>
            <person name="Kleber M."/>
            <person name="Mauceli E."/>
            <person name="MacCallum I."/>
        </authorList>
    </citation>
    <scope>NUCLEOTIDE SEQUENCE [LARGE SCALE GENOMIC DNA]</scope>
    <source>
        <strain evidence="3">Tucson 14024-0371.13</strain>
    </source>
</reference>
<evidence type="ECO:0000313" key="2">
    <source>
        <dbReference type="EMBL" id="KPU79075.1"/>
    </source>
</evidence>
<dbReference type="EMBL" id="CH902618">
    <property type="protein sequence ID" value="KPU79075.1"/>
    <property type="molecule type" value="Genomic_DNA"/>
</dbReference>
<keyword evidence="3" id="KW-1185">Reference proteome</keyword>
<proteinExistence type="predicted"/>
<name>A0A0P8ZWM1_DROAN</name>
<dbReference type="AlphaFoldDB" id="A0A0P8ZWM1"/>
<protein>
    <submittedName>
        <fullName evidence="2">Uncharacterized protein</fullName>
    </submittedName>
</protein>
<dbReference type="Proteomes" id="UP000007801">
    <property type="component" value="Unassembled WGS sequence"/>
</dbReference>
<gene>
    <name evidence="2" type="primary">Dana\GF26716</name>
    <name evidence="2" type="ORF">GF26716</name>
</gene>
<accession>A0A0P8ZWM1</accession>
<keyword evidence="1" id="KW-0732">Signal</keyword>
<evidence type="ECO:0000256" key="1">
    <source>
        <dbReference type="SAM" id="SignalP"/>
    </source>
</evidence>
<organism evidence="2 3">
    <name type="scientific">Drosophila ananassae</name>
    <name type="common">Fruit fly</name>
    <dbReference type="NCBI Taxonomy" id="7217"/>
    <lineage>
        <taxon>Eukaryota</taxon>
        <taxon>Metazoa</taxon>
        <taxon>Ecdysozoa</taxon>
        <taxon>Arthropoda</taxon>
        <taxon>Hexapoda</taxon>
        <taxon>Insecta</taxon>
        <taxon>Pterygota</taxon>
        <taxon>Neoptera</taxon>
        <taxon>Endopterygota</taxon>
        <taxon>Diptera</taxon>
        <taxon>Brachycera</taxon>
        <taxon>Muscomorpha</taxon>
        <taxon>Ephydroidea</taxon>
        <taxon>Drosophilidae</taxon>
        <taxon>Drosophila</taxon>
        <taxon>Sophophora</taxon>
    </lineage>
</organism>
<dbReference type="InParanoid" id="A0A0P8ZWM1"/>